<organism evidence="1 2">
    <name type="scientific">Zea mays</name>
    <name type="common">Maize</name>
    <dbReference type="NCBI Taxonomy" id="4577"/>
    <lineage>
        <taxon>Eukaryota</taxon>
        <taxon>Viridiplantae</taxon>
        <taxon>Streptophyta</taxon>
        <taxon>Embryophyta</taxon>
        <taxon>Tracheophyta</taxon>
        <taxon>Spermatophyta</taxon>
        <taxon>Magnoliopsida</taxon>
        <taxon>Liliopsida</taxon>
        <taxon>Poales</taxon>
        <taxon>Poaceae</taxon>
        <taxon>PACMAD clade</taxon>
        <taxon>Panicoideae</taxon>
        <taxon>Andropogonodae</taxon>
        <taxon>Andropogoneae</taxon>
        <taxon>Tripsacinae</taxon>
        <taxon>Zea</taxon>
    </lineage>
</organism>
<name>Q6R9E1_MAIZE</name>
<accession>Q6R9E1</accession>
<keyword evidence="1" id="KW-0496">Mitochondrion</keyword>
<dbReference type="AlphaFoldDB" id="Q6R9E1"/>
<evidence type="ECO:0000313" key="2">
    <source>
        <dbReference type="Proteomes" id="UP000007305"/>
    </source>
</evidence>
<keyword evidence="2" id="KW-1185">Reference proteome</keyword>
<dbReference type="Proteomes" id="UP000007305">
    <property type="component" value="Mitochondrion"/>
</dbReference>
<dbReference type="EMBL" id="AY506529">
    <property type="protein sequence ID" value="AAR91165.1"/>
    <property type="molecule type" value="Genomic_DNA"/>
</dbReference>
<evidence type="ECO:0000313" key="1">
    <source>
        <dbReference type="EMBL" id="AAR91165.1"/>
    </source>
</evidence>
<dbReference type="GeneID" id="4056003"/>
<dbReference type="RefSeq" id="YP_588367.1">
    <property type="nucleotide sequence ID" value="NC_007982.1"/>
</dbReference>
<sequence>MRPLLASLHPIGLELDQCKQEIVPYLKVLTASDARGSREWPFFRILLRKLVWRIGKQTWLLDAYIDKGIHLIEMIWLSNPARILNDEVLGRKEIIPLSTRIWRLA</sequence>
<reference evidence="1 2" key="1">
    <citation type="journal article" date="2004" name="Plant Physiol.">
        <title>Sequence and comparative analysis of the maize NB mitochondrial genome.</title>
        <authorList>
            <person name="Clifton S.W."/>
            <person name="Minx P."/>
            <person name="Fauron C.M.-R."/>
            <person name="Gibson M."/>
            <person name="Allen J.O."/>
            <person name="Sun H."/>
            <person name="Thompson M."/>
            <person name="Barbazuk W.B."/>
            <person name="Kanuganti S."/>
            <person name="Tayloe C."/>
            <person name="Meyer L."/>
            <person name="Wilson R.K."/>
            <person name="Newton K.J."/>
        </authorList>
    </citation>
    <scope>NUCLEOTIDE SEQUENCE</scope>
    <source>
        <strain evidence="2">cv. B37N</strain>
    </source>
</reference>
<gene>
    <name evidence="1" type="primary">orf105-g</name>
</gene>
<geneLocation type="mitochondrion" evidence="1"/>
<proteinExistence type="predicted"/>
<dbReference type="HOGENOM" id="CLU_2240478_0_0_1"/>
<protein>
    <submittedName>
        <fullName evidence="1">Uncharacterized protein orf105-g</fullName>
    </submittedName>
</protein>
<dbReference type="PaxDb" id="4577-GRMZM2G012877_P01"/>
<dbReference type="InParanoid" id="Q6R9E1"/>